<evidence type="ECO:0000256" key="1">
    <source>
        <dbReference type="SAM" id="Phobius"/>
    </source>
</evidence>
<evidence type="ECO:0000313" key="3">
    <source>
        <dbReference type="Proteomes" id="UP000663852"/>
    </source>
</evidence>
<accession>A0A815TB12</accession>
<name>A0A815TB12_ADIRI</name>
<feature type="transmembrane region" description="Helical" evidence="1">
    <location>
        <begin position="483"/>
        <end position="505"/>
    </location>
</feature>
<feature type="transmembrane region" description="Helical" evidence="1">
    <location>
        <begin position="391"/>
        <end position="421"/>
    </location>
</feature>
<feature type="transmembrane region" description="Helical" evidence="1">
    <location>
        <begin position="847"/>
        <end position="869"/>
    </location>
</feature>
<keyword evidence="1" id="KW-0812">Transmembrane</keyword>
<feature type="transmembrane region" description="Helical" evidence="1">
    <location>
        <begin position="934"/>
        <end position="952"/>
    </location>
</feature>
<keyword evidence="1" id="KW-1133">Transmembrane helix</keyword>
<keyword evidence="1" id="KW-0472">Membrane</keyword>
<feature type="transmembrane region" description="Helical" evidence="1">
    <location>
        <begin position="1282"/>
        <end position="1305"/>
    </location>
</feature>
<evidence type="ECO:0000313" key="2">
    <source>
        <dbReference type="EMBL" id="CAF1502611.1"/>
    </source>
</evidence>
<gene>
    <name evidence="2" type="ORF">EDS130_LOCUS42727</name>
</gene>
<sequence>MISNLIAQFWRSFLQLNLFKKRSSTEQTLLKEQIATRLYVCSLILILITIAIITGCMIRTVEKTESEPSQTRFLQLSNIYSNTLNCPCSKYAINYQKFVTTHVQFHQVCSSQFIEQEWFDMLFTNTNISLESTTDDFRITLSFFWQTIGGLCNASQQSWEEAAASFNATRFLSPNTLNEEILRNQVKTTFQSQIELSKITMNRTLLVIRRMTSGNQMVSGLQTNFQFYTTSYHNGVRTAPRIFDNCSCINIEGCPRPATFIDNSNNTIIIPGMIRDCLLLDATFSSTLECYYNQTCISLLHSSLSIQIQPLSNISLKHFPLNSAIEKILNELMIEEMIINVQYDSYYSESIEKILNELMIEEMIINVQYDSYYSESNPQYCSYSYTRRFNIIFVITTIIGIFGGLSFGLRVLAPLITIIILHWENRAIPNTILPQIETSNQSRSTGWIRIRSVSKHVKEFVVSLNIFESSTVRTSNNIYHEQLYTRFFIFLTIICSIELAFYIFLTEQNQSIIVEHPSLTTYEQLYEKHFTTLQCPCSQISMPYQSFMNVSFILHQVCSSDLVSSEWLNYLILLNPIAVPAMYDFPGTRDFREMGTSYFQLLSTFCSMIEMNINDAQRVFSNTQFINDRVLSSSLFFDKTQAIIDLFIKTTRNNFARTIDWINIAFSASHFFNGANTLSQITITTDNKLYIYFDTHAQYTIFTDTFITSTSSCSCAFRYDHCFLIPILHPNQSHLDRFPVNTFFHVIEIGCVPLTGFLNSKIGWWYKDINFHYIRETYALIIDSQSPPKIQALNVSITSRFNDTITNNLVLELFSEEFLTNNTHFDQFYNQCAPISCTYSRIQRRNILVALLLFVAICGGINTILRLLIPLFGKLFFSSINWWKERHYRRDISICDYVKHCFINIYQSMKTLNLFSSEITDERSILLQQIYTRVYLILYLTSLGILLFYTAIIERSLTQTYSVSSLNDYQQLLIDLKTDQINCPCTRISIPYGDFVTELRVNTFHEACSTETVEYIIQAGTPDYSENLLSRDDRFSAWKYFFMDSFKLLCSLAQNSVENSIAVFLASTMLTNQLQKSKDFTQEINDTIDQFQQRIPMLFTQTLNLIRMTTQGNALLSMFSANWDIVIDEQDALSNNTFLTVPVVYQNIEQNTSCSCATLRTCSFPLAYPPSNESDKLFVDGLFFGCNLLETVLLSSFSCFYSLACITDFRHRLFIPNELYDYTIQLHNSSTRFNINDTIEKLASEMFIESWTSSMSYENFYDSCSPTYCTYTYYYRFDAFELLATFLSVFAGLSTAVRFIIPHLVKIFQNLQRRIRVTPIQS</sequence>
<organism evidence="2 3">
    <name type="scientific">Adineta ricciae</name>
    <name type="common">Rotifer</name>
    <dbReference type="NCBI Taxonomy" id="249248"/>
    <lineage>
        <taxon>Eukaryota</taxon>
        <taxon>Metazoa</taxon>
        <taxon>Spiralia</taxon>
        <taxon>Gnathifera</taxon>
        <taxon>Rotifera</taxon>
        <taxon>Eurotatoria</taxon>
        <taxon>Bdelloidea</taxon>
        <taxon>Adinetida</taxon>
        <taxon>Adinetidae</taxon>
        <taxon>Adineta</taxon>
    </lineage>
</organism>
<feature type="transmembrane region" description="Helical" evidence="1">
    <location>
        <begin position="38"/>
        <end position="61"/>
    </location>
</feature>
<comment type="caution">
    <text evidence="2">The sequence shown here is derived from an EMBL/GenBank/DDBJ whole genome shotgun (WGS) entry which is preliminary data.</text>
</comment>
<reference evidence="2" key="1">
    <citation type="submission" date="2021-02" db="EMBL/GenBank/DDBJ databases">
        <authorList>
            <person name="Nowell W R."/>
        </authorList>
    </citation>
    <scope>NUCLEOTIDE SEQUENCE</scope>
</reference>
<dbReference type="EMBL" id="CAJNOJ010000643">
    <property type="protein sequence ID" value="CAF1502611.1"/>
    <property type="molecule type" value="Genomic_DNA"/>
</dbReference>
<protein>
    <submittedName>
        <fullName evidence="2">Uncharacterized protein</fullName>
    </submittedName>
</protein>
<dbReference type="Proteomes" id="UP000663852">
    <property type="component" value="Unassembled WGS sequence"/>
</dbReference>
<proteinExistence type="predicted"/>